<proteinExistence type="predicted"/>
<dbReference type="WBParaSite" id="TMUE_0000001508.1">
    <property type="protein sequence ID" value="TMUE_0000001508.1"/>
    <property type="gene ID" value="WBGene00297398"/>
</dbReference>
<sequence length="67" mass="8315">MRRLVINFSCIKERALFHTRRMRDNEWRVKMEQQLAKNRAARMRATELFTAFNHYWLDCTHTTWHSC</sequence>
<protein>
    <submittedName>
        <fullName evidence="2">Uncharacterized protein</fullName>
    </submittedName>
</protein>
<accession>A0A5S6Q2T1</accession>
<name>A0A5S6Q2T1_TRIMR</name>
<keyword evidence="1" id="KW-1185">Reference proteome</keyword>
<dbReference type="Proteomes" id="UP000046395">
    <property type="component" value="Unassembled WGS sequence"/>
</dbReference>
<reference evidence="2" key="1">
    <citation type="submission" date="2019-12" db="UniProtKB">
        <authorList>
            <consortium name="WormBaseParasite"/>
        </authorList>
    </citation>
    <scope>IDENTIFICATION</scope>
</reference>
<evidence type="ECO:0000313" key="2">
    <source>
        <dbReference type="WBParaSite" id="TMUE_0000001508.1"/>
    </source>
</evidence>
<dbReference type="AlphaFoldDB" id="A0A5S6Q2T1"/>
<evidence type="ECO:0000313" key="1">
    <source>
        <dbReference type="Proteomes" id="UP000046395"/>
    </source>
</evidence>
<organism evidence="1 2">
    <name type="scientific">Trichuris muris</name>
    <name type="common">Mouse whipworm</name>
    <dbReference type="NCBI Taxonomy" id="70415"/>
    <lineage>
        <taxon>Eukaryota</taxon>
        <taxon>Metazoa</taxon>
        <taxon>Ecdysozoa</taxon>
        <taxon>Nematoda</taxon>
        <taxon>Enoplea</taxon>
        <taxon>Dorylaimia</taxon>
        <taxon>Trichinellida</taxon>
        <taxon>Trichuridae</taxon>
        <taxon>Trichuris</taxon>
    </lineage>
</organism>